<feature type="region of interest" description="Disordered" evidence="4">
    <location>
        <begin position="81"/>
        <end position="103"/>
    </location>
</feature>
<reference evidence="6 7" key="1">
    <citation type="journal article" date="2024" name="Nat. Commun.">
        <title>Phylogenomics reveals the evolutionary origins of lichenization in chlorophyte algae.</title>
        <authorList>
            <person name="Puginier C."/>
            <person name="Libourel C."/>
            <person name="Otte J."/>
            <person name="Skaloud P."/>
            <person name="Haon M."/>
            <person name="Grisel S."/>
            <person name="Petersen M."/>
            <person name="Berrin J.G."/>
            <person name="Delaux P.M."/>
            <person name="Dal Grande F."/>
            <person name="Keller J."/>
        </authorList>
    </citation>
    <scope>NUCLEOTIDE SEQUENCE [LARGE SCALE GENOMIC DNA]</scope>
    <source>
        <strain evidence="6 7">SAG 2523</strain>
    </source>
</reference>
<keyword evidence="5" id="KW-0812">Transmembrane</keyword>
<feature type="repeat" description="WD" evidence="3">
    <location>
        <begin position="397"/>
        <end position="439"/>
    </location>
</feature>
<evidence type="ECO:0000313" key="7">
    <source>
        <dbReference type="Proteomes" id="UP001485043"/>
    </source>
</evidence>
<evidence type="ECO:0000256" key="1">
    <source>
        <dbReference type="ARBA" id="ARBA00022574"/>
    </source>
</evidence>
<comment type="caution">
    <text evidence="6">The sequence shown here is derived from an EMBL/GenBank/DDBJ whole genome shotgun (WGS) entry which is preliminary data.</text>
</comment>
<dbReference type="PROSITE" id="PS50294">
    <property type="entry name" value="WD_REPEATS_REGION"/>
    <property type="match status" value="3"/>
</dbReference>
<dbReference type="Pfam" id="PF00400">
    <property type="entry name" value="WD40"/>
    <property type="match status" value="3"/>
</dbReference>
<accession>A0AAW1SX65</accession>
<feature type="repeat" description="WD" evidence="3">
    <location>
        <begin position="113"/>
        <end position="144"/>
    </location>
</feature>
<dbReference type="PROSITE" id="PS50082">
    <property type="entry name" value="WD_REPEATS_2"/>
    <property type="match status" value="3"/>
</dbReference>
<sequence>MSDEEDDSISSGAYVVLGLLGACIFLVLIRQILRYFHTAAARPEQSHPRPRKAKVLNEKIRSAPVEEPAVVPKGPAVSLKHLKKQAQAAQKTKGQGNEDQDKASQHPLYLGSFKGHKDTVTGLAFSRDGTQLATSCEDQSMRVYAVADLAGKGNPVRARNFNLVPGGVAFGQTNNQLLAVLQSFVDGAVLTSNAPNHHKSGPAASFDTEWELPKIHGGKEQAKQLLSAQSIAVVLSEKSQMRLISLTGQPLTIIETAGLTNHGAALSRDGRFLAAATFTADVKVHEIRYNRQGGFESVNKVMDLKGHKRQVMCIAFSPDNSRAAIASQDGTWSVWNIDVRFRQQEDPKRLLQETQEVPSGQCYCHMAYGARGILAAAYGSTLHFLNAESGQLLESIPDAHDAAITAMEWTPQRLDEKASWSLATASKDRRLRLWRMPEP</sequence>
<dbReference type="Proteomes" id="UP001485043">
    <property type="component" value="Unassembled WGS sequence"/>
</dbReference>
<protein>
    <submittedName>
        <fullName evidence="6">Uncharacterized protein</fullName>
    </submittedName>
</protein>
<evidence type="ECO:0000256" key="4">
    <source>
        <dbReference type="SAM" id="MobiDB-lite"/>
    </source>
</evidence>
<evidence type="ECO:0000256" key="2">
    <source>
        <dbReference type="ARBA" id="ARBA00022737"/>
    </source>
</evidence>
<evidence type="ECO:0000313" key="6">
    <source>
        <dbReference type="EMBL" id="KAK9860423.1"/>
    </source>
</evidence>
<feature type="transmembrane region" description="Helical" evidence="5">
    <location>
        <begin position="12"/>
        <end position="33"/>
    </location>
</feature>
<evidence type="ECO:0000256" key="3">
    <source>
        <dbReference type="PROSITE-ProRule" id="PRU00221"/>
    </source>
</evidence>
<gene>
    <name evidence="6" type="ORF">WJX84_007132</name>
</gene>
<dbReference type="PANTHER" id="PTHR45282">
    <property type="entry name" value="OS03G0858400 PROTEIN"/>
    <property type="match status" value="1"/>
</dbReference>
<dbReference type="EMBL" id="JALJOV010000840">
    <property type="protein sequence ID" value="KAK9860423.1"/>
    <property type="molecule type" value="Genomic_DNA"/>
</dbReference>
<dbReference type="SUPFAM" id="SSF50978">
    <property type="entry name" value="WD40 repeat-like"/>
    <property type="match status" value="1"/>
</dbReference>
<organism evidence="6 7">
    <name type="scientific">Apatococcus fuscideae</name>
    <dbReference type="NCBI Taxonomy" id="2026836"/>
    <lineage>
        <taxon>Eukaryota</taxon>
        <taxon>Viridiplantae</taxon>
        <taxon>Chlorophyta</taxon>
        <taxon>core chlorophytes</taxon>
        <taxon>Trebouxiophyceae</taxon>
        <taxon>Chlorellales</taxon>
        <taxon>Chlorellaceae</taxon>
        <taxon>Apatococcus</taxon>
    </lineage>
</organism>
<keyword evidence="1 3" id="KW-0853">WD repeat</keyword>
<dbReference type="InterPro" id="IPR019775">
    <property type="entry name" value="WD40_repeat_CS"/>
</dbReference>
<name>A0AAW1SX65_9CHLO</name>
<keyword evidence="2" id="KW-0677">Repeat</keyword>
<dbReference type="Gene3D" id="2.130.10.10">
    <property type="entry name" value="YVTN repeat-like/Quinoprotein amine dehydrogenase"/>
    <property type="match status" value="3"/>
</dbReference>
<dbReference type="InterPro" id="IPR015943">
    <property type="entry name" value="WD40/YVTN_repeat-like_dom_sf"/>
</dbReference>
<dbReference type="InterPro" id="IPR036322">
    <property type="entry name" value="WD40_repeat_dom_sf"/>
</dbReference>
<dbReference type="PANTHER" id="PTHR45282:SF2">
    <property type="entry name" value="OS03G0858400 PROTEIN"/>
    <property type="match status" value="1"/>
</dbReference>
<proteinExistence type="predicted"/>
<keyword evidence="5" id="KW-0472">Membrane</keyword>
<dbReference type="AlphaFoldDB" id="A0AAW1SX65"/>
<dbReference type="InterPro" id="IPR001680">
    <property type="entry name" value="WD40_rpt"/>
</dbReference>
<dbReference type="PROSITE" id="PS00678">
    <property type="entry name" value="WD_REPEATS_1"/>
    <property type="match status" value="1"/>
</dbReference>
<dbReference type="SMART" id="SM00320">
    <property type="entry name" value="WD40"/>
    <property type="match status" value="4"/>
</dbReference>
<evidence type="ECO:0000256" key="5">
    <source>
        <dbReference type="SAM" id="Phobius"/>
    </source>
</evidence>
<feature type="repeat" description="WD" evidence="3">
    <location>
        <begin position="304"/>
        <end position="338"/>
    </location>
</feature>
<keyword evidence="7" id="KW-1185">Reference proteome</keyword>
<keyword evidence="5" id="KW-1133">Transmembrane helix</keyword>